<evidence type="ECO:0000259" key="3">
    <source>
        <dbReference type="PROSITE" id="PS51186"/>
    </source>
</evidence>
<organism evidence="4 5">
    <name type="scientific">Candidatus Criblamydia sequanensis CRIB-18</name>
    <dbReference type="NCBI Taxonomy" id="1437425"/>
    <lineage>
        <taxon>Bacteria</taxon>
        <taxon>Pseudomonadati</taxon>
        <taxon>Chlamydiota</taxon>
        <taxon>Chlamydiia</taxon>
        <taxon>Parachlamydiales</taxon>
        <taxon>Candidatus Criblamydiaceae</taxon>
        <taxon>Candidatus Criblamydia</taxon>
    </lineage>
</organism>
<dbReference type="Gene3D" id="3.40.630.30">
    <property type="match status" value="1"/>
</dbReference>
<evidence type="ECO:0000256" key="1">
    <source>
        <dbReference type="ARBA" id="ARBA00022679"/>
    </source>
</evidence>
<comment type="caution">
    <text evidence="4">The sequence shown here is derived from an EMBL/GenBank/DDBJ whole genome shotgun (WGS) entry which is preliminary data.</text>
</comment>
<dbReference type="RefSeq" id="WP_053332009.1">
    <property type="nucleotide sequence ID" value="NZ_CCEJ010000010.1"/>
</dbReference>
<sequence length="138" mass="16047">MAHLEYYETIPPEYEGILLKGISDYALEKKGFLPIQPFGFFLKNNEQKVIGGISGAIFYDSLYIDSLWVDKTFRHQGLGRKLLHEAEAMGKKRNVKFAVVQTMDWEGLPFYQKVGYAIEFTREGYSQNSKMFLLRKDF</sequence>
<keyword evidence="1 4" id="KW-0808">Transferase</keyword>
<evidence type="ECO:0000256" key="2">
    <source>
        <dbReference type="ARBA" id="ARBA00023315"/>
    </source>
</evidence>
<gene>
    <name evidence="4" type="ORF">CSEC_2092</name>
</gene>
<dbReference type="PANTHER" id="PTHR42919">
    <property type="entry name" value="N-ALPHA-ACETYLTRANSFERASE"/>
    <property type="match status" value="1"/>
</dbReference>
<dbReference type="CDD" id="cd04301">
    <property type="entry name" value="NAT_SF"/>
    <property type="match status" value="1"/>
</dbReference>
<evidence type="ECO:0000313" key="5">
    <source>
        <dbReference type="Proteomes" id="UP000031552"/>
    </source>
</evidence>
<dbReference type="InterPro" id="IPR016181">
    <property type="entry name" value="Acyl_CoA_acyltransferase"/>
</dbReference>
<dbReference type="OrthoDB" id="9787920at2"/>
<protein>
    <submittedName>
        <fullName evidence="4">Acetyltransferase, GNAT family</fullName>
        <ecNumber evidence="4">2.3.-.-</ecNumber>
    </submittedName>
</protein>
<keyword evidence="2 4" id="KW-0012">Acyltransferase</keyword>
<dbReference type="PROSITE" id="PS51186">
    <property type="entry name" value="GNAT"/>
    <property type="match status" value="1"/>
</dbReference>
<dbReference type="InterPro" id="IPR051556">
    <property type="entry name" value="N-term/lysine_N-AcTrnsfr"/>
</dbReference>
<keyword evidence="5" id="KW-1185">Reference proteome</keyword>
<dbReference type="eggNOG" id="COG0456">
    <property type="taxonomic scope" value="Bacteria"/>
</dbReference>
<dbReference type="EC" id="2.3.-.-" evidence="4"/>
<dbReference type="EMBL" id="CCEJ010000010">
    <property type="protein sequence ID" value="CDR34898.1"/>
    <property type="molecule type" value="Genomic_DNA"/>
</dbReference>
<accession>A0A090D336</accession>
<dbReference type="InterPro" id="IPR000182">
    <property type="entry name" value="GNAT_dom"/>
</dbReference>
<dbReference type="Pfam" id="PF00583">
    <property type="entry name" value="Acetyltransf_1"/>
    <property type="match status" value="1"/>
</dbReference>
<dbReference type="GO" id="GO:0016747">
    <property type="term" value="F:acyltransferase activity, transferring groups other than amino-acyl groups"/>
    <property type="evidence" value="ECO:0007669"/>
    <property type="project" value="InterPro"/>
</dbReference>
<reference evidence="4" key="2">
    <citation type="submission" date="2014-09" db="EMBL/GenBank/DDBJ databases">
        <title>Criblamydia sequanensis harbors a mega-plasmid encoding arsenite resistance.</title>
        <authorList>
            <person name="Bertelli C."/>
            <person name="Goesmann A."/>
            <person name="Greub G."/>
        </authorList>
    </citation>
    <scope>NUCLEOTIDE SEQUENCE [LARGE SCALE GENOMIC DNA]</scope>
    <source>
        <strain evidence="4">CRIB-18</strain>
    </source>
</reference>
<dbReference type="STRING" id="1437425.CSEC_2092"/>
<feature type="domain" description="N-acetyltransferase" evidence="3">
    <location>
        <begin position="1"/>
        <end position="138"/>
    </location>
</feature>
<dbReference type="AlphaFoldDB" id="A0A090D336"/>
<reference evidence="4" key="1">
    <citation type="submission" date="2013-12" db="EMBL/GenBank/DDBJ databases">
        <authorList>
            <person name="Linke B."/>
        </authorList>
    </citation>
    <scope>NUCLEOTIDE SEQUENCE [LARGE SCALE GENOMIC DNA]</scope>
    <source>
        <strain evidence="4">CRIB-18</strain>
    </source>
</reference>
<dbReference type="SUPFAM" id="SSF55729">
    <property type="entry name" value="Acyl-CoA N-acyltransferases (Nat)"/>
    <property type="match status" value="1"/>
</dbReference>
<proteinExistence type="predicted"/>
<name>A0A090D336_9BACT</name>
<evidence type="ECO:0000313" key="4">
    <source>
        <dbReference type="EMBL" id="CDR34898.1"/>
    </source>
</evidence>
<dbReference type="Proteomes" id="UP000031552">
    <property type="component" value="Unassembled WGS sequence"/>
</dbReference>
<dbReference type="PANTHER" id="PTHR42919:SF8">
    <property type="entry name" value="N-ALPHA-ACETYLTRANSFERASE 50"/>
    <property type="match status" value="1"/>
</dbReference>